<dbReference type="EMBL" id="CAJNAU010000093">
    <property type="protein sequence ID" value="CAE6836949.1"/>
    <property type="molecule type" value="Genomic_DNA"/>
</dbReference>
<name>A0ABM8SW68_9BURK</name>
<evidence type="ECO:0000313" key="1">
    <source>
        <dbReference type="EMBL" id="CAE6836949.1"/>
    </source>
</evidence>
<proteinExistence type="predicted"/>
<evidence type="ECO:0000313" key="2">
    <source>
        <dbReference type="Proteomes" id="UP000674425"/>
    </source>
</evidence>
<accession>A0ABM8SW68</accession>
<reference evidence="1 2" key="1">
    <citation type="submission" date="2021-02" db="EMBL/GenBank/DDBJ databases">
        <authorList>
            <person name="Vanwijnsberghe S."/>
        </authorList>
    </citation>
    <scope>NUCLEOTIDE SEQUENCE [LARGE SCALE GENOMIC DNA]</scope>
    <source>
        <strain evidence="1 2">R-69658</strain>
    </source>
</reference>
<sequence>MTYSCSDFTDDVLNCLASAGAIDAATVPADSPGDQSDMAIEAIVKMQRSVLASRFTSELLAGVESVSAIADQHGVAVLAVLFYLPAAINNEIVAEIDTPEMGAVELIRTLPSADEWMKHIQIVRRTVLLNTST</sequence>
<comment type="caution">
    <text evidence="1">The sequence shown here is derived from an EMBL/GenBank/DDBJ whole genome shotgun (WGS) entry which is preliminary data.</text>
</comment>
<protein>
    <submittedName>
        <fullName evidence="1">Uncharacterized protein</fullName>
    </submittedName>
</protein>
<dbReference type="Proteomes" id="UP000674425">
    <property type="component" value="Unassembled WGS sequence"/>
</dbReference>
<gene>
    <name evidence="1" type="ORF">R69658_06546</name>
</gene>
<organism evidence="1 2">
    <name type="scientific">Paraburkholderia aspalathi</name>
    <dbReference type="NCBI Taxonomy" id="1324617"/>
    <lineage>
        <taxon>Bacteria</taxon>
        <taxon>Pseudomonadati</taxon>
        <taxon>Pseudomonadota</taxon>
        <taxon>Betaproteobacteria</taxon>
        <taxon>Burkholderiales</taxon>
        <taxon>Burkholderiaceae</taxon>
        <taxon>Paraburkholderia</taxon>
    </lineage>
</organism>
<keyword evidence="2" id="KW-1185">Reference proteome</keyword>